<comment type="caution">
    <text evidence="1">The sequence shown here is derived from an EMBL/GenBank/DDBJ whole genome shotgun (WGS) entry which is preliminary data.</text>
</comment>
<sequence length="283" mass="31762">MLCARLRDVKKILVILDDVWAKLDLVAMGIPSNRDHKGCKIIITTQRKQVCNSMGMERLRTKIVHLGVLSEKDSWDLFKKNVDDVVDSNKLNILANEVCKECGGLPIALVIVGSAMKGKDDPNLWNNAARELRKSMPTNIEDIGSKKYFVRAGCNLKDWPNMDSLDLYTGISLIRNRISNLPEVLECPKLQILLLQGNGNAWSCSHKFFSTMNALSVLDLSQLLYYGFDNPIRSPDAFNNQTCLRTLVLDGIKFGDTKFLGQLKTLEILRLGIPAGYYTTRLA</sequence>
<dbReference type="Proteomes" id="UP001060215">
    <property type="component" value="Chromosome 1"/>
</dbReference>
<dbReference type="EMBL" id="CM045758">
    <property type="protein sequence ID" value="KAI8028795.1"/>
    <property type="molecule type" value="Genomic_DNA"/>
</dbReference>
<keyword evidence="2" id="KW-1185">Reference proteome</keyword>
<reference evidence="1 2" key="1">
    <citation type="journal article" date="2022" name="Plant J.">
        <title>Chromosome-level genome of Camellia lanceoleosa provides a valuable resource for understanding genome evolution and self-incompatibility.</title>
        <authorList>
            <person name="Gong W."/>
            <person name="Xiao S."/>
            <person name="Wang L."/>
            <person name="Liao Z."/>
            <person name="Chang Y."/>
            <person name="Mo W."/>
            <person name="Hu G."/>
            <person name="Li W."/>
            <person name="Zhao G."/>
            <person name="Zhu H."/>
            <person name="Hu X."/>
            <person name="Ji K."/>
            <person name="Xiang X."/>
            <person name="Song Q."/>
            <person name="Yuan D."/>
            <person name="Jin S."/>
            <person name="Zhang L."/>
        </authorList>
    </citation>
    <scope>NUCLEOTIDE SEQUENCE [LARGE SCALE GENOMIC DNA]</scope>
    <source>
        <strain evidence="1">SQ_2022a</strain>
    </source>
</reference>
<evidence type="ECO:0000313" key="2">
    <source>
        <dbReference type="Proteomes" id="UP001060215"/>
    </source>
</evidence>
<proteinExistence type="predicted"/>
<gene>
    <name evidence="1" type="ORF">LOK49_LG01G02377</name>
</gene>
<protein>
    <submittedName>
        <fullName evidence="1">Disease resistance protein</fullName>
    </submittedName>
</protein>
<organism evidence="1 2">
    <name type="scientific">Camellia lanceoleosa</name>
    <dbReference type="NCBI Taxonomy" id="1840588"/>
    <lineage>
        <taxon>Eukaryota</taxon>
        <taxon>Viridiplantae</taxon>
        <taxon>Streptophyta</taxon>
        <taxon>Embryophyta</taxon>
        <taxon>Tracheophyta</taxon>
        <taxon>Spermatophyta</taxon>
        <taxon>Magnoliopsida</taxon>
        <taxon>eudicotyledons</taxon>
        <taxon>Gunneridae</taxon>
        <taxon>Pentapetalae</taxon>
        <taxon>asterids</taxon>
        <taxon>Ericales</taxon>
        <taxon>Theaceae</taxon>
        <taxon>Camellia</taxon>
    </lineage>
</organism>
<name>A0ACC0IT37_9ERIC</name>
<evidence type="ECO:0000313" key="1">
    <source>
        <dbReference type="EMBL" id="KAI8028795.1"/>
    </source>
</evidence>
<accession>A0ACC0IT37</accession>